<dbReference type="Gene3D" id="2.70.220.10">
    <property type="entry name" value="Ganglioside GM2 activator"/>
    <property type="match status" value="1"/>
</dbReference>
<sequence length="168" mass="19029">MIWKDCGASNRSVLFNTIDLQPQPVPIQSKDELNVSVSIILKEEVNEKMKLSVKIWRKFSLKSHNIYIPVPCILKLGSCDYDFCDFVEEMKDIYCPVLKVMGKPCNCPFPPDNYTASNVAVRFTKKIPRLIAKIGSGTYEVIGKLKNEHDVEIACAEAVIEIDMNEKT</sequence>
<dbReference type="GO" id="GO:0008047">
    <property type="term" value="F:enzyme activator activity"/>
    <property type="evidence" value="ECO:0007669"/>
    <property type="project" value="InterPro"/>
</dbReference>
<dbReference type="EMBL" id="NCKV01019478">
    <property type="protein sequence ID" value="RWS20182.1"/>
    <property type="molecule type" value="Genomic_DNA"/>
</dbReference>
<dbReference type="InterPro" id="IPR003172">
    <property type="entry name" value="ML_dom"/>
</dbReference>
<keyword evidence="4" id="KW-1185">Reference proteome</keyword>
<dbReference type="PANTHER" id="PTHR17357">
    <property type="entry name" value="GM2 GANGLIOSIDE ACTIVATOR PROTEIN"/>
    <property type="match status" value="1"/>
</dbReference>
<protein>
    <submittedName>
        <fullName evidence="3">Ganglioside GM2 activator-like protein</fullName>
    </submittedName>
</protein>
<reference evidence="3 4" key="1">
    <citation type="journal article" date="2018" name="Gigascience">
        <title>Genomes of trombidid mites reveal novel predicted allergens and laterally-transferred genes associated with secondary metabolism.</title>
        <authorList>
            <person name="Dong X."/>
            <person name="Chaisiri K."/>
            <person name="Xia D."/>
            <person name="Armstrong S.D."/>
            <person name="Fang Y."/>
            <person name="Donnelly M.J."/>
            <person name="Kadowaki T."/>
            <person name="McGarry J.W."/>
            <person name="Darby A.C."/>
            <person name="Makepeace B.L."/>
        </authorList>
    </citation>
    <scope>NUCLEOTIDE SEQUENCE [LARGE SCALE GENOMIC DNA]</scope>
    <source>
        <strain evidence="3">UoL-UT</strain>
    </source>
</reference>
<dbReference type="STRING" id="299467.A0A443RXT8"/>
<comment type="caution">
    <text evidence="3">The sequence shown here is derived from an EMBL/GenBank/DDBJ whole genome shotgun (WGS) entry which is preliminary data.</text>
</comment>
<dbReference type="VEuPathDB" id="VectorBase:LDEU011858"/>
<dbReference type="Proteomes" id="UP000288716">
    <property type="component" value="Unassembled WGS sequence"/>
</dbReference>
<dbReference type="PANTHER" id="PTHR17357:SF0">
    <property type="entry name" value="GANGLIOSIDE GM2 ACTIVATOR"/>
    <property type="match status" value="1"/>
</dbReference>
<dbReference type="Pfam" id="PF02221">
    <property type="entry name" value="E1_DerP2_DerF2"/>
    <property type="match status" value="1"/>
</dbReference>
<dbReference type="InterPro" id="IPR028996">
    <property type="entry name" value="GM2-AP"/>
</dbReference>
<evidence type="ECO:0000313" key="3">
    <source>
        <dbReference type="EMBL" id="RWS20182.1"/>
    </source>
</evidence>
<dbReference type="InterPro" id="IPR036846">
    <property type="entry name" value="GM2-AP_sf"/>
</dbReference>
<dbReference type="OrthoDB" id="6513371at2759"/>
<name>A0A443RXT8_9ACAR</name>
<dbReference type="GO" id="GO:0009898">
    <property type="term" value="C:cytoplasmic side of plasma membrane"/>
    <property type="evidence" value="ECO:0007669"/>
    <property type="project" value="TreeGrafter"/>
</dbReference>
<dbReference type="SUPFAM" id="SSF63707">
    <property type="entry name" value="Ganglioside M2 (gm2) activator"/>
    <property type="match status" value="1"/>
</dbReference>
<dbReference type="AlphaFoldDB" id="A0A443RXT8"/>
<dbReference type="GO" id="GO:0005319">
    <property type="term" value="F:lipid transporter activity"/>
    <property type="evidence" value="ECO:0007669"/>
    <property type="project" value="TreeGrafter"/>
</dbReference>
<gene>
    <name evidence="3" type="ORF">B4U80_12139</name>
</gene>
<organism evidence="3 4">
    <name type="scientific">Leptotrombidium deliense</name>
    <dbReference type="NCBI Taxonomy" id="299467"/>
    <lineage>
        <taxon>Eukaryota</taxon>
        <taxon>Metazoa</taxon>
        <taxon>Ecdysozoa</taxon>
        <taxon>Arthropoda</taxon>
        <taxon>Chelicerata</taxon>
        <taxon>Arachnida</taxon>
        <taxon>Acari</taxon>
        <taxon>Acariformes</taxon>
        <taxon>Trombidiformes</taxon>
        <taxon>Prostigmata</taxon>
        <taxon>Anystina</taxon>
        <taxon>Parasitengona</taxon>
        <taxon>Trombiculoidea</taxon>
        <taxon>Trombiculidae</taxon>
        <taxon>Leptotrombidium</taxon>
    </lineage>
</organism>
<evidence type="ECO:0000259" key="2">
    <source>
        <dbReference type="Pfam" id="PF02221"/>
    </source>
</evidence>
<evidence type="ECO:0000313" key="4">
    <source>
        <dbReference type="Proteomes" id="UP000288716"/>
    </source>
</evidence>
<keyword evidence="1" id="KW-0732">Signal</keyword>
<evidence type="ECO:0000256" key="1">
    <source>
        <dbReference type="ARBA" id="ARBA00022729"/>
    </source>
</evidence>
<proteinExistence type="predicted"/>
<feature type="domain" description="MD-2-related lipid-recognition" evidence="2">
    <location>
        <begin position="3"/>
        <end position="161"/>
    </location>
</feature>
<accession>A0A443RXT8</accession>
<dbReference type="GO" id="GO:0006689">
    <property type="term" value="P:ganglioside catabolic process"/>
    <property type="evidence" value="ECO:0007669"/>
    <property type="project" value="InterPro"/>
</dbReference>